<gene>
    <name evidence="1" type="ORF">MMF94_08310</name>
</gene>
<keyword evidence="2" id="KW-1185">Reference proteome</keyword>
<evidence type="ECO:0000313" key="1">
    <source>
        <dbReference type="EMBL" id="MCH6165681.1"/>
    </source>
</evidence>
<organism evidence="1 2">
    <name type="scientific">Pseudonocardia alaniniphila</name>
    <dbReference type="NCBI Taxonomy" id="75291"/>
    <lineage>
        <taxon>Bacteria</taxon>
        <taxon>Bacillati</taxon>
        <taxon>Actinomycetota</taxon>
        <taxon>Actinomycetes</taxon>
        <taxon>Pseudonocardiales</taxon>
        <taxon>Pseudonocardiaceae</taxon>
        <taxon>Pseudonocardia</taxon>
    </lineage>
</organism>
<protein>
    <submittedName>
        <fullName evidence="1">Uncharacterized protein</fullName>
    </submittedName>
</protein>
<comment type="caution">
    <text evidence="1">The sequence shown here is derived from an EMBL/GenBank/DDBJ whole genome shotgun (WGS) entry which is preliminary data.</text>
</comment>
<dbReference type="EMBL" id="JAKXMK010000006">
    <property type="protein sequence ID" value="MCH6165681.1"/>
    <property type="molecule type" value="Genomic_DNA"/>
</dbReference>
<evidence type="ECO:0000313" key="2">
    <source>
        <dbReference type="Proteomes" id="UP001299970"/>
    </source>
</evidence>
<dbReference type="RefSeq" id="WP_241035705.1">
    <property type="nucleotide sequence ID" value="NZ_BAAAJF010000024.1"/>
</dbReference>
<accession>A0ABS9TBN1</accession>
<dbReference type="Proteomes" id="UP001299970">
    <property type="component" value="Unassembled WGS sequence"/>
</dbReference>
<reference evidence="1 2" key="1">
    <citation type="submission" date="2022-03" db="EMBL/GenBank/DDBJ databases">
        <title>Pseudonocardia alaer sp. nov., a novel actinomycete isolated from reed forest soil.</title>
        <authorList>
            <person name="Wang L."/>
        </authorList>
    </citation>
    <scope>NUCLEOTIDE SEQUENCE [LARGE SCALE GENOMIC DNA]</scope>
    <source>
        <strain evidence="1 2">Y-16303</strain>
    </source>
</reference>
<sequence length="59" mass="6556">MTARYPLVSVPCNHCPATRRLGAVYHQRGCPADSANLAFFVHPDLMELDLHLADFYPGV</sequence>
<name>A0ABS9TBN1_9PSEU</name>
<proteinExistence type="predicted"/>